<dbReference type="InterPro" id="IPR052896">
    <property type="entry name" value="GGT-like_enzyme"/>
</dbReference>
<protein>
    <submittedName>
        <fullName evidence="1">Uncharacterized protein</fullName>
    </submittedName>
</protein>
<name>X1E4K3_9ZZZZ</name>
<accession>X1E4K3</accession>
<dbReference type="EMBL" id="BART01021735">
    <property type="protein sequence ID" value="GAH03588.1"/>
    <property type="molecule type" value="Genomic_DNA"/>
</dbReference>
<reference evidence="1" key="1">
    <citation type="journal article" date="2014" name="Front. Microbiol.">
        <title>High frequency of phylogenetically diverse reductive dehalogenase-homologous genes in deep subseafloor sedimentary metagenomes.</title>
        <authorList>
            <person name="Kawai M."/>
            <person name="Futagami T."/>
            <person name="Toyoda A."/>
            <person name="Takaki Y."/>
            <person name="Nishi S."/>
            <person name="Hori S."/>
            <person name="Arai W."/>
            <person name="Tsubouchi T."/>
            <person name="Morono Y."/>
            <person name="Uchiyama I."/>
            <person name="Ito T."/>
            <person name="Fujiyama A."/>
            <person name="Inagaki F."/>
            <person name="Takami H."/>
        </authorList>
    </citation>
    <scope>NUCLEOTIDE SEQUENCE</scope>
    <source>
        <strain evidence="1">Expedition CK06-06</strain>
    </source>
</reference>
<gene>
    <name evidence="1" type="ORF">S01H4_39994</name>
</gene>
<dbReference type="Pfam" id="PF01019">
    <property type="entry name" value="G_glu_transpept"/>
    <property type="match status" value="1"/>
</dbReference>
<dbReference type="AlphaFoldDB" id="X1E4K3"/>
<dbReference type="PANTHER" id="PTHR43881">
    <property type="entry name" value="GAMMA-GLUTAMYLTRANSPEPTIDASE (AFU_ORTHOLOGUE AFUA_4G13580)"/>
    <property type="match status" value="1"/>
</dbReference>
<organism evidence="1">
    <name type="scientific">marine sediment metagenome</name>
    <dbReference type="NCBI Taxonomy" id="412755"/>
    <lineage>
        <taxon>unclassified sequences</taxon>
        <taxon>metagenomes</taxon>
        <taxon>ecological metagenomes</taxon>
    </lineage>
</organism>
<dbReference type="SUPFAM" id="SSF56235">
    <property type="entry name" value="N-terminal nucleophile aminohydrolases (Ntn hydrolases)"/>
    <property type="match status" value="1"/>
</dbReference>
<sequence length="171" mass="19115">MIKSTFNSFPEYAKGFYGQAGNPLKAGSLLKQKDLANSLQQIAAKGAKAVYGGKIGQAIDTEMKNSGGFLSLNDLIADRAEWWKPIHITYRDCEVYTASPPATAFPSLIRLGMMSRFDATELGHNTTAYLHRFAEVTKHAFWCRLKYAGDPEIDPPPLHKLLSENYWKEEV</sequence>
<dbReference type="PANTHER" id="PTHR43881:SF5">
    <property type="entry name" value="GAMMA-GLUTAMYLTRANSPEPTIDASE"/>
    <property type="match status" value="1"/>
</dbReference>
<dbReference type="Gene3D" id="1.10.246.130">
    <property type="match status" value="1"/>
</dbReference>
<feature type="non-terminal residue" evidence="1">
    <location>
        <position position="171"/>
    </location>
</feature>
<comment type="caution">
    <text evidence="1">The sequence shown here is derived from an EMBL/GenBank/DDBJ whole genome shotgun (WGS) entry which is preliminary data.</text>
</comment>
<proteinExistence type="predicted"/>
<dbReference type="InterPro" id="IPR029055">
    <property type="entry name" value="Ntn_hydrolases_N"/>
</dbReference>
<dbReference type="InterPro" id="IPR043138">
    <property type="entry name" value="GGT_lsub"/>
</dbReference>
<evidence type="ECO:0000313" key="1">
    <source>
        <dbReference type="EMBL" id="GAH03588.1"/>
    </source>
</evidence>